<dbReference type="InterPro" id="IPR034015">
    <property type="entry name" value="M1_LTA4H"/>
</dbReference>
<accession>A0A918GU81</accession>
<dbReference type="PANTHER" id="PTHR45726">
    <property type="entry name" value="LEUKOTRIENE A-4 HYDROLASE"/>
    <property type="match status" value="1"/>
</dbReference>
<dbReference type="PANTHER" id="PTHR45726:SF3">
    <property type="entry name" value="LEUKOTRIENE A-4 HYDROLASE"/>
    <property type="match status" value="1"/>
</dbReference>
<keyword evidence="11" id="KW-0482">Metalloprotease</keyword>
<keyword evidence="7" id="KW-0645">Protease</keyword>
<dbReference type="InterPro" id="IPR014782">
    <property type="entry name" value="Peptidase_M1_dom"/>
</dbReference>
<dbReference type="InterPro" id="IPR042097">
    <property type="entry name" value="Aminopeptidase_N-like_N_sf"/>
</dbReference>
<evidence type="ECO:0000256" key="13">
    <source>
        <dbReference type="ARBA" id="ARBA00031533"/>
    </source>
</evidence>
<reference evidence="18" key="1">
    <citation type="journal article" date="2014" name="Int. J. Syst. Evol. Microbiol.">
        <title>Complete genome sequence of Corynebacterium casei LMG S-19264T (=DSM 44701T), isolated from a smear-ripened cheese.</title>
        <authorList>
            <consortium name="US DOE Joint Genome Institute (JGI-PGF)"/>
            <person name="Walter F."/>
            <person name="Albersmeier A."/>
            <person name="Kalinowski J."/>
            <person name="Ruckert C."/>
        </authorList>
    </citation>
    <scope>NUCLEOTIDE SEQUENCE</scope>
    <source>
        <strain evidence="18">JCM 3276</strain>
    </source>
</reference>
<dbReference type="SUPFAM" id="SSF55486">
    <property type="entry name" value="Metalloproteases ('zincins'), catalytic domain"/>
    <property type="match status" value="1"/>
</dbReference>
<dbReference type="Pfam" id="PF01433">
    <property type="entry name" value="Peptidase_M1"/>
    <property type="match status" value="1"/>
</dbReference>
<dbReference type="Proteomes" id="UP000660680">
    <property type="component" value="Unassembled WGS sequence"/>
</dbReference>
<evidence type="ECO:0000256" key="7">
    <source>
        <dbReference type="ARBA" id="ARBA00022670"/>
    </source>
</evidence>
<evidence type="ECO:0000256" key="8">
    <source>
        <dbReference type="ARBA" id="ARBA00022723"/>
    </source>
</evidence>
<evidence type="ECO:0000256" key="10">
    <source>
        <dbReference type="ARBA" id="ARBA00022833"/>
    </source>
</evidence>
<feature type="binding site" evidence="15">
    <location>
        <position position="299"/>
    </location>
    <ligand>
        <name>Zn(2+)</name>
        <dbReference type="ChEBI" id="CHEBI:29105"/>
        <note>catalytic</note>
    </ligand>
</feature>
<dbReference type="Gene3D" id="2.60.40.1730">
    <property type="entry name" value="tricorn interacting facor f3 domain"/>
    <property type="match status" value="1"/>
</dbReference>
<sequence length="419" mass="45760">MNGDMGDGYRVVEYDLAIDYRVGPGRLTGRARVAAVATGPLRRLTLDLAAALRVAKVTVDGKQARYAHHGGKLTVTPARPVPEGAAFAVEIRYAGNPAPIRSHWGDIGWDHLDDGVLVASQPFGAPSWFPCKDHPSDKAAYRIAVTTASAYQVLVTGTLVATRTSASTTTWVYELPQPTPTYLVSVQIGRYELHRSPGDLLLAAPARLTVPARHDFARQPRMMTLFTELFGPYPFPQYTVVVTDADLDVPVEAQSLSVFGANHVDGHRGCERLVAHELAHQWFGNSLTIADWRHIWLNEGFATYAEWLWSSASGGQPPRWHAARAHQTLATLPQDLPLADPGTPNLFDERVYLRGALTLHALHTHLGTPAYTALVTDWVAAHRHGHVTTDAFLTHCAGYGDVGPLLRQWVLSPALPPCP</sequence>
<proteinExistence type="inferred from homology"/>
<comment type="subcellular location">
    <subcellularLocation>
        <location evidence="2">Cytoplasm</location>
    </subcellularLocation>
</comment>
<name>A0A918GU81_9PSEU</name>
<reference evidence="18" key="2">
    <citation type="submission" date="2020-09" db="EMBL/GenBank/DDBJ databases">
        <authorList>
            <person name="Sun Q."/>
            <person name="Ohkuma M."/>
        </authorList>
    </citation>
    <scope>NUCLEOTIDE SEQUENCE</scope>
    <source>
        <strain evidence="18">JCM 3276</strain>
    </source>
</reference>
<evidence type="ECO:0000313" key="19">
    <source>
        <dbReference type="Proteomes" id="UP000660680"/>
    </source>
</evidence>
<comment type="similarity">
    <text evidence="3">Belongs to the peptidase M1 family.</text>
</comment>
<evidence type="ECO:0000256" key="12">
    <source>
        <dbReference type="ARBA" id="ARBA00029811"/>
    </source>
</evidence>
<dbReference type="CDD" id="cd09603">
    <property type="entry name" value="M1_APN_like"/>
    <property type="match status" value="1"/>
</dbReference>
<evidence type="ECO:0000256" key="11">
    <source>
        <dbReference type="ARBA" id="ARBA00023049"/>
    </source>
</evidence>
<dbReference type="InterPro" id="IPR001930">
    <property type="entry name" value="Peptidase_M1"/>
</dbReference>
<dbReference type="InterPro" id="IPR027268">
    <property type="entry name" value="Peptidase_M4/M1_CTD_sf"/>
</dbReference>
<dbReference type="PRINTS" id="PR00756">
    <property type="entry name" value="ALADIPTASE"/>
</dbReference>
<evidence type="ECO:0000256" key="5">
    <source>
        <dbReference type="ARBA" id="ARBA00015611"/>
    </source>
</evidence>
<evidence type="ECO:0000259" key="16">
    <source>
        <dbReference type="Pfam" id="PF01433"/>
    </source>
</evidence>
<protein>
    <recommendedName>
        <fullName evidence="5">Aminopeptidase N</fullName>
        <ecNumber evidence="4">3.4.11.2</ecNumber>
    </recommendedName>
    <alternativeName>
        <fullName evidence="12">Alanine aminopeptidase</fullName>
    </alternativeName>
    <alternativeName>
        <fullName evidence="13">Lysyl aminopeptidase</fullName>
    </alternativeName>
</protein>
<dbReference type="GO" id="GO:0006508">
    <property type="term" value="P:proteolysis"/>
    <property type="evidence" value="ECO:0007669"/>
    <property type="project" value="UniProtKB-KW"/>
</dbReference>
<comment type="catalytic activity">
    <reaction evidence="1">
        <text>Release of an N-terminal amino acid, Xaa-|-Yaa- from a peptide, amide or arylamide. Xaa is preferably Ala, but may be most amino acids including Pro (slow action). When a terminal hydrophobic residue is followed by a prolyl residue, the two may be released as an intact Xaa-Pro dipeptide.</text>
        <dbReference type="EC" id="3.4.11.2"/>
    </reaction>
</comment>
<dbReference type="Pfam" id="PF17900">
    <property type="entry name" value="Peptidase_M1_N"/>
    <property type="match status" value="1"/>
</dbReference>
<keyword evidence="6" id="KW-0963">Cytoplasm</keyword>
<feature type="domain" description="Peptidase M1 membrane alanine aminopeptidase" evidence="16">
    <location>
        <begin position="221"/>
        <end position="397"/>
    </location>
</feature>
<keyword evidence="18" id="KW-0031">Aminopeptidase</keyword>
<evidence type="ECO:0000256" key="1">
    <source>
        <dbReference type="ARBA" id="ARBA00000098"/>
    </source>
</evidence>
<gene>
    <name evidence="18" type="ORF">GCM10010171_62270</name>
</gene>
<feature type="active site" description="Proton acceptor" evidence="14">
    <location>
        <position position="277"/>
    </location>
</feature>
<dbReference type="GO" id="GO:0005737">
    <property type="term" value="C:cytoplasm"/>
    <property type="evidence" value="ECO:0007669"/>
    <property type="project" value="UniProtKB-SubCell"/>
</dbReference>
<evidence type="ECO:0000313" key="18">
    <source>
        <dbReference type="EMBL" id="GGS58849.1"/>
    </source>
</evidence>
<evidence type="ECO:0000256" key="9">
    <source>
        <dbReference type="ARBA" id="ARBA00022801"/>
    </source>
</evidence>
<dbReference type="EC" id="3.4.11.2" evidence="4"/>
<comment type="cofactor">
    <cofactor evidence="15">
        <name>Zn(2+)</name>
        <dbReference type="ChEBI" id="CHEBI:29105"/>
    </cofactor>
    <text evidence="15">Binds 1 zinc ion per subunit.</text>
</comment>
<dbReference type="EMBL" id="BMRB01000010">
    <property type="protein sequence ID" value="GGS58849.1"/>
    <property type="molecule type" value="Genomic_DNA"/>
</dbReference>
<feature type="active site" description="Proton donor" evidence="14">
    <location>
        <position position="352"/>
    </location>
</feature>
<dbReference type="Gene3D" id="1.10.390.10">
    <property type="entry name" value="Neutral Protease Domain 2"/>
    <property type="match status" value="1"/>
</dbReference>
<dbReference type="InterPro" id="IPR045357">
    <property type="entry name" value="Aminopeptidase_N-like_N"/>
</dbReference>
<evidence type="ECO:0000256" key="15">
    <source>
        <dbReference type="PIRSR" id="PIRSR634015-3"/>
    </source>
</evidence>
<dbReference type="GO" id="GO:0016285">
    <property type="term" value="F:alanyl aminopeptidase activity"/>
    <property type="evidence" value="ECO:0007669"/>
    <property type="project" value="UniProtKB-EC"/>
</dbReference>
<feature type="domain" description="Aminopeptidase N-like N-terminal" evidence="17">
    <location>
        <begin position="119"/>
        <end position="183"/>
    </location>
</feature>
<comment type="caution">
    <text evidence="18">The sequence shown here is derived from an EMBL/GenBank/DDBJ whole genome shotgun (WGS) entry which is preliminary data.</text>
</comment>
<evidence type="ECO:0000259" key="17">
    <source>
        <dbReference type="Pfam" id="PF17900"/>
    </source>
</evidence>
<feature type="binding site" evidence="15">
    <location>
        <position position="276"/>
    </location>
    <ligand>
        <name>Zn(2+)</name>
        <dbReference type="ChEBI" id="CHEBI:29105"/>
        <note>catalytic</note>
    </ligand>
</feature>
<evidence type="ECO:0000256" key="2">
    <source>
        <dbReference type="ARBA" id="ARBA00004496"/>
    </source>
</evidence>
<evidence type="ECO:0000256" key="6">
    <source>
        <dbReference type="ARBA" id="ARBA00022490"/>
    </source>
</evidence>
<keyword evidence="10 15" id="KW-0862">Zinc</keyword>
<dbReference type="SUPFAM" id="SSF63737">
    <property type="entry name" value="Leukotriene A4 hydrolase N-terminal domain"/>
    <property type="match status" value="1"/>
</dbReference>
<keyword evidence="19" id="KW-1185">Reference proteome</keyword>
<organism evidence="18 19">
    <name type="scientific">Actinokineospora fastidiosa</name>
    <dbReference type="NCBI Taxonomy" id="1816"/>
    <lineage>
        <taxon>Bacteria</taxon>
        <taxon>Bacillati</taxon>
        <taxon>Actinomycetota</taxon>
        <taxon>Actinomycetes</taxon>
        <taxon>Pseudonocardiales</taxon>
        <taxon>Pseudonocardiaceae</taxon>
        <taxon>Actinokineospora</taxon>
    </lineage>
</organism>
<feature type="binding site" evidence="15">
    <location>
        <position position="280"/>
    </location>
    <ligand>
        <name>Zn(2+)</name>
        <dbReference type="ChEBI" id="CHEBI:29105"/>
        <note>catalytic</note>
    </ligand>
</feature>
<dbReference type="GO" id="GO:0008237">
    <property type="term" value="F:metallopeptidase activity"/>
    <property type="evidence" value="ECO:0007669"/>
    <property type="project" value="UniProtKB-KW"/>
</dbReference>
<keyword evidence="9" id="KW-0378">Hydrolase</keyword>
<keyword evidence="8 15" id="KW-0479">Metal-binding</keyword>
<dbReference type="AlphaFoldDB" id="A0A918GU81"/>
<evidence type="ECO:0000256" key="3">
    <source>
        <dbReference type="ARBA" id="ARBA00010136"/>
    </source>
</evidence>
<evidence type="ECO:0000256" key="4">
    <source>
        <dbReference type="ARBA" id="ARBA00012564"/>
    </source>
</evidence>
<dbReference type="GO" id="GO:0008270">
    <property type="term" value="F:zinc ion binding"/>
    <property type="evidence" value="ECO:0007669"/>
    <property type="project" value="InterPro"/>
</dbReference>
<evidence type="ECO:0000256" key="14">
    <source>
        <dbReference type="PIRSR" id="PIRSR634015-1"/>
    </source>
</evidence>